<name>A0A2R8CPH4_9GAMM</name>
<sequence>MMTKTWMGVAALTLMTGCVSGQYIVDDQVSESREIHPVQGADGNYLGSFAVRRPYTQVTPMQLEQCLNASVEQRQVTLAAGKLRQLTDQSDEMAFNGMSDDGNNEVSGVTGVTHYEGRDLAYRLEIQRLPEANYYYFDRLGEASTGQDNQFAPIGAWTSAAPLQASQGFEAVADQMQSCLEKAASNTPGEDPTGWQPQP</sequence>
<dbReference type="Proteomes" id="UP000244934">
    <property type="component" value="Unassembled WGS sequence"/>
</dbReference>
<reference evidence="2" key="1">
    <citation type="submission" date="2018-03" db="EMBL/GenBank/DDBJ databases">
        <authorList>
            <person name="Navarro De La Torre S."/>
        </authorList>
    </citation>
    <scope>NUCLEOTIDE SEQUENCE [LARGE SCALE GENOMIC DNA]</scope>
    <source>
        <strain evidence="2">EAod3</strain>
    </source>
</reference>
<protein>
    <recommendedName>
        <fullName evidence="3">Lipoprotein</fullName>
    </recommendedName>
</protein>
<evidence type="ECO:0000313" key="1">
    <source>
        <dbReference type="EMBL" id="SPJ34684.1"/>
    </source>
</evidence>
<proteinExistence type="predicted"/>
<evidence type="ECO:0000313" key="2">
    <source>
        <dbReference type="Proteomes" id="UP000244934"/>
    </source>
</evidence>
<keyword evidence="2" id="KW-1185">Reference proteome</keyword>
<dbReference type="AlphaFoldDB" id="A0A2R8CPH4"/>
<dbReference type="EMBL" id="ONZI01000004">
    <property type="protein sequence ID" value="SPJ34684.1"/>
    <property type="molecule type" value="Genomic_DNA"/>
</dbReference>
<dbReference type="OrthoDB" id="6184112at2"/>
<evidence type="ECO:0008006" key="3">
    <source>
        <dbReference type="Google" id="ProtNLM"/>
    </source>
</evidence>
<dbReference type="RefSeq" id="WP_108843503.1">
    <property type="nucleotide sequence ID" value="NZ_ONZI01000004.1"/>
</dbReference>
<gene>
    <name evidence="1" type="ORF">KSP9073_02729</name>
</gene>
<organism evidence="1 2">
    <name type="scientific">Kushneria phyllosphaerae</name>
    <dbReference type="NCBI Taxonomy" id="2100822"/>
    <lineage>
        <taxon>Bacteria</taxon>
        <taxon>Pseudomonadati</taxon>
        <taxon>Pseudomonadota</taxon>
        <taxon>Gammaproteobacteria</taxon>
        <taxon>Oceanospirillales</taxon>
        <taxon>Halomonadaceae</taxon>
        <taxon>Kushneria</taxon>
    </lineage>
</organism>
<dbReference type="PROSITE" id="PS51257">
    <property type="entry name" value="PROKAR_LIPOPROTEIN"/>
    <property type="match status" value="1"/>
</dbReference>
<accession>A0A2R8CPH4</accession>